<dbReference type="InterPro" id="IPR000504">
    <property type="entry name" value="RRM_dom"/>
</dbReference>
<dbReference type="GO" id="GO:0003723">
    <property type="term" value="F:RNA binding"/>
    <property type="evidence" value="ECO:0007669"/>
    <property type="project" value="UniProtKB-UniRule"/>
</dbReference>
<feature type="compositionally biased region" description="Gly residues" evidence="3">
    <location>
        <begin position="405"/>
        <end position="416"/>
    </location>
</feature>
<protein>
    <submittedName>
        <fullName evidence="6">Uncharacterized protein</fullName>
    </submittedName>
</protein>
<name>A0ABD3JX42_EUCGL</name>
<dbReference type="AlphaFoldDB" id="A0ABD3JX42"/>
<keyword evidence="7" id="KW-1185">Reference proteome</keyword>
<comment type="caution">
    <text evidence="6">The sequence shown here is derived from an EMBL/GenBank/DDBJ whole genome shotgun (WGS) entry which is preliminary data.</text>
</comment>
<dbReference type="Proteomes" id="UP001634007">
    <property type="component" value="Unassembled WGS sequence"/>
</dbReference>
<dbReference type="PANTHER" id="PTHR10693:SF45">
    <property type="entry name" value="NUCLEAR TRANSPORT FACTOR 2 (NTF2) FAMILY PROTEIN WITH RNA BINDING (RRM-RBD-RNP MOTIFS) DOMAIN-CONTAINING PROTEIN"/>
    <property type="match status" value="1"/>
</dbReference>
<evidence type="ECO:0000256" key="1">
    <source>
        <dbReference type="ARBA" id="ARBA00022884"/>
    </source>
</evidence>
<dbReference type="CDD" id="cd00590">
    <property type="entry name" value="RRM_SF"/>
    <property type="match status" value="1"/>
</dbReference>
<evidence type="ECO:0000256" key="2">
    <source>
        <dbReference type="PROSITE-ProRule" id="PRU00176"/>
    </source>
</evidence>
<feature type="domain" description="NTF2" evidence="5">
    <location>
        <begin position="26"/>
        <end position="143"/>
    </location>
</feature>
<dbReference type="SUPFAM" id="SSF54928">
    <property type="entry name" value="RNA-binding domain, RBD"/>
    <property type="match status" value="1"/>
</dbReference>
<keyword evidence="1 2" id="KW-0694">RNA-binding</keyword>
<dbReference type="Gene3D" id="3.10.450.50">
    <property type="match status" value="1"/>
</dbReference>
<dbReference type="SUPFAM" id="SSF54427">
    <property type="entry name" value="NTF2-like"/>
    <property type="match status" value="1"/>
</dbReference>
<dbReference type="CDD" id="cd00780">
    <property type="entry name" value="NTF2"/>
    <property type="match status" value="1"/>
</dbReference>
<dbReference type="GO" id="GO:0005737">
    <property type="term" value="C:cytoplasm"/>
    <property type="evidence" value="ECO:0007669"/>
    <property type="project" value="UniProtKB-ARBA"/>
</dbReference>
<dbReference type="InterPro" id="IPR018222">
    <property type="entry name" value="Nuclear_transport_factor_2_euk"/>
</dbReference>
<dbReference type="InterPro" id="IPR035979">
    <property type="entry name" value="RBD_domain_sf"/>
</dbReference>
<dbReference type="PROSITE" id="PS50177">
    <property type="entry name" value="NTF2_DOMAIN"/>
    <property type="match status" value="1"/>
</dbReference>
<evidence type="ECO:0000256" key="3">
    <source>
        <dbReference type="SAM" id="MobiDB-lite"/>
    </source>
</evidence>
<dbReference type="Pfam" id="PF02136">
    <property type="entry name" value="NTF2"/>
    <property type="match status" value="1"/>
</dbReference>
<evidence type="ECO:0000313" key="6">
    <source>
        <dbReference type="EMBL" id="KAL3731613.1"/>
    </source>
</evidence>
<dbReference type="EMBL" id="JBJKBG010000007">
    <property type="protein sequence ID" value="KAL3731613.1"/>
    <property type="molecule type" value="Genomic_DNA"/>
</dbReference>
<accession>A0ABD3JX42</accession>
<evidence type="ECO:0000313" key="7">
    <source>
        <dbReference type="Proteomes" id="UP001634007"/>
    </source>
</evidence>
<dbReference type="InterPro" id="IPR012677">
    <property type="entry name" value="Nucleotide-bd_a/b_plait_sf"/>
</dbReference>
<organism evidence="6 7">
    <name type="scientific">Eucalyptus globulus</name>
    <name type="common">Tasmanian blue gum</name>
    <dbReference type="NCBI Taxonomy" id="34317"/>
    <lineage>
        <taxon>Eukaryota</taxon>
        <taxon>Viridiplantae</taxon>
        <taxon>Streptophyta</taxon>
        <taxon>Embryophyta</taxon>
        <taxon>Tracheophyta</taxon>
        <taxon>Spermatophyta</taxon>
        <taxon>Magnoliopsida</taxon>
        <taxon>eudicotyledons</taxon>
        <taxon>Gunneridae</taxon>
        <taxon>Pentapetalae</taxon>
        <taxon>rosids</taxon>
        <taxon>malvids</taxon>
        <taxon>Myrtales</taxon>
        <taxon>Myrtaceae</taxon>
        <taxon>Myrtoideae</taxon>
        <taxon>Eucalypteae</taxon>
        <taxon>Eucalyptus</taxon>
    </lineage>
</organism>
<evidence type="ECO:0000259" key="4">
    <source>
        <dbReference type="PROSITE" id="PS50102"/>
    </source>
</evidence>
<dbReference type="SMART" id="SM00360">
    <property type="entry name" value="RRM"/>
    <property type="match status" value="1"/>
</dbReference>
<dbReference type="InterPro" id="IPR032710">
    <property type="entry name" value="NTF2-like_dom_sf"/>
</dbReference>
<reference evidence="6 7" key="1">
    <citation type="submission" date="2024-11" db="EMBL/GenBank/DDBJ databases">
        <title>Chromosome-level genome assembly of Eucalyptus globulus Labill. provides insights into its genome evolution.</title>
        <authorList>
            <person name="Li X."/>
        </authorList>
    </citation>
    <scope>NUCLEOTIDE SEQUENCE [LARGE SCALE GENOMIC DNA]</scope>
    <source>
        <strain evidence="6">CL2024</strain>
        <tissue evidence="6">Fresh tender leaves</tissue>
    </source>
</reference>
<sequence>MAAQTNGSPPDPKSEGGGSAPDPKSVGNAFIEQYYPVLHSNPTVAHRFYHEESQLGRPGPDGQMISVTTLLGINEKILSLDYEKYKIEILTADAQASHEGGVQVLVTGCLMGEDNIRRIFTQSFFLAPQKTGGYFVLNDIFRYVEGESPLPVSPAERHEELRAVEAPPIPDPEPAQIVDPPVEVETPLVEEIVPAVENGEESADGKEIVVEPIADSSEKDDSTVAVPVPDAQVDAPKKSFASIVSALNDSAAPFQMRAPVSKPVARPRASTAPKSPVPNESTPAEKSEIQPVKRHSIFVGNLPLDATPDQLETAFKKFGSIKPNGIQVRSSKGSCYGFVEFEAESSMQSALEENSIMIGTRKAHIEEQKKDGGDRKATQGRGGFRNDHFRSQGGFPDRKPDFSGRSGGGGGGGTGRNSGTFQRGDYQNGGGRGPRPTPKPR</sequence>
<dbReference type="InterPro" id="IPR002075">
    <property type="entry name" value="NTF2_dom"/>
</dbReference>
<feature type="region of interest" description="Disordered" evidence="3">
    <location>
        <begin position="1"/>
        <end position="25"/>
    </location>
</feature>
<dbReference type="InterPro" id="IPR039539">
    <property type="entry name" value="Ras_GTPase_bind_prot"/>
</dbReference>
<dbReference type="PROSITE" id="PS50102">
    <property type="entry name" value="RRM"/>
    <property type="match status" value="1"/>
</dbReference>
<proteinExistence type="predicted"/>
<feature type="region of interest" description="Disordered" evidence="3">
    <location>
        <begin position="259"/>
        <end position="290"/>
    </location>
</feature>
<feature type="compositionally biased region" description="Basic and acidic residues" evidence="3">
    <location>
        <begin position="363"/>
        <end position="377"/>
    </location>
</feature>
<evidence type="ECO:0000259" key="5">
    <source>
        <dbReference type="PROSITE" id="PS50177"/>
    </source>
</evidence>
<dbReference type="Pfam" id="PF00076">
    <property type="entry name" value="RRM_1"/>
    <property type="match status" value="1"/>
</dbReference>
<feature type="region of interest" description="Disordered" evidence="3">
    <location>
        <begin position="361"/>
        <end position="441"/>
    </location>
</feature>
<dbReference type="FunFam" id="3.10.450.50:FF:000003">
    <property type="entry name" value="Nuclear transport factor 2 family protein"/>
    <property type="match status" value="1"/>
</dbReference>
<feature type="compositionally biased region" description="Basic and acidic residues" evidence="3">
    <location>
        <begin position="384"/>
        <end position="402"/>
    </location>
</feature>
<dbReference type="PANTHER" id="PTHR10693">
    <property type="entry name" value="RAS GTPASE-ACTIVATING PROTEIN-BINDING PROTEIN"/>
    <property type="match status" value="1"/>
</dbReference>
<dbReference type="Gene3D" id="3.30.70.330">
    <property type="match status" value="1"/>
</dbReference>
<gene>
    <name evidence="6" type="ORF">ACJRO7_028490</name>
</gene>
<feature type="domain" description="RRM" evidence="4">
    <location>
        <begin position="295"/>
        <end position="370"/>
    </location>
</feature>